<name>A0AAN6UML0_9PEZI</name>
<sequence>MGDTEPSPPQDSSQLDSLTPSNDDESAVAITIKFPPAKHNQTWVFSSDDTFEHLVLTLALEFPSYDWDKSKALVERRRPGLKALYTPSQDSSLPLPALHGTTLRLLAPQTSSLTSLHQQSQTATSWQAKRALARARHARLTPAQRASTTDATYTFHALLPLAHLPDAALALALLARLRSDPGIRHVMRQHRFTVGLLTEMDPAAHTTATPAGGVARTLGLNRNRGEAIELRLRTDARDGWRDYRTIRRTLCHELAHNVHSAHDQHFWALCREIERGVERADWNKSGRTVGGGEYAPERDAEDADGEHARTIPSVSALPLASRRPPY</sequence>
<evidence type="ECO:0000256" key="1">
    <source>
        <dbReference type="SAM" id="MobiDB-lite"/>
    </source>
</evidence>
<accession>A0AAN6UML0</accession>
<protein>
    <submittedName>
        <fullName evidence="3">WLM-domain-containing protein</fullName>
    </submittedName>
</protein>
<comment type="caution">
    <text evidence="3">The sequence shown here is derived from an EMBL/GenBank/DDBJ whole genome shotgun (WGS) entry which is preliminary data.</text>
</comment>
<keyword evidence="4" id="KW-1185">Reference proteome</keyword>
<dbReference type="GO" id="GO:0070628">
    <property type="term" value="F:proteasome binding"/>
    <property type="evidence" value="ECO:0007669"/>
    <property type="project" value="TreeGrafter"/>
</dbReference>
<evidence type="ECO:0000313" key="3">
    <source>
        <dbReference type="EMBL" id="KAK4135658.1"/>
    </source>
</evidence>
<feature type="region of interest" description="Disordered" evidence="1">
    <location>
        <begin position="1"/>
        <end position="22"/>
    </location>
</feature>
<dbReference type="EMBL" id="MU853405">
    <property type="protein sequence ID" value="KAK4135658.1"/>
    <property type="molecule type" value="Genomic_DNA"/>
</dbReference>
<dbReference type="Pfam" id="PF08325">
    <property type="entry name" value="WLM"/>
    <property type="match status" value="1"/>
</dbReference>
<evidence type="ECO:0000259" key="2">
    <source>
        <dbReference type="PROSITE" id="PS51397"/>
    </source>
</evidence>
<feature type="domain" description="WLM" evidence="2">
    <location>
        <begin position="146"/>
        <end position="321"/>
    </location>
</feature>
<feature type="region of interest" description="Disordered" evidence="1">
    <location>
        <begin position="283"/>
        <end position="326"/>
    </location>
</feature>
<dbReference type="PANTHER" id="PTHR47795">
    <property type="entry name" value="UBIQUITIN AND WLM DOMAIN-CONTAINING METALLOPROTEASE SPCC1442.07C"/>
    <property type="match status" value="1"/>
</dbReference>
<dbReference type="PANTHER" id="PTHR47795:SF1">
    <property type="entry name" value="DNA-DEPENDENT METALLOPROTEASE WSS1 HOMOLOG 2"/>
    <property type="match status" value="1"/>
</dbReference>
<evidence type="ECO:0000313" key="4">
    <source>
        <dbReference type="Proteomes" id="UP001304895"/>
    </source>
</evidence>
<organism evidence="3 4">
    <name type="scientific">Trichocladium antarcticum</name>
    <dbReference type="NCBI Taxonomy" id="1450529"/>
    <lineage>
        <taxon>Eukaryota</taxon>
        <taxon>Fungi</taxon>
        <taxon>Dikarya</taxon>
        <taxon>Ascomycota</taxon>
        <taxon>Pezizomycotina</taxon>
        <taxon>Sordariomycetes</taxon>
        <taxon>Sordariomycetidae</taxon>
        <taxon>Sordariales</taxon>
        <taxon>Chaetomiaceae</taxon>
        <taxon>Trichocladium</taxon>
    </lineage>
</organism>
<dbReference type="AlphaFoldDB" id="A0AAN6UML0"/>
<dbReference type="Proteomes" id="UP001304895">
    <property type="component" value="Unassembled WGS sequence"/>
</dbReference>
<dbReference type="PROSITE" id="PS51397">
    <property type="entry name" value="WLM"/>
    <property type="match status" value="1"/>
</dbReference>
<proteinExistence type="predicted"/>
<reference evidence="3" key="2">
    <citation type="submission" date="2023-05" db="EMBL/GenBank/DDBJ databases">
        <authorList>
            <consortium name="Lawrence Berkeley National Laboratory"/>
            <person name="Steindorff A."/>
            <person name="Hensen N."/>
            <person name="Bonometti L."/>
            <person name="Westerberg I."/>
            <person name="Brannstrom I.O."/>
            <person name="Guillou S."/>
            <person name="Cros-Aarteil S."/>
            <person name="Calhoun S."/>
            <person name="Haridas S."/>
            <person name="Kuo A."/>
            <person name="Mondo S."/>
            <person name="Pangilinan J."/>
            <person name="Riley R."/>
            <person name="Labutti K."/>
            <person name="Andreopoulos B."/>
            <person name="Lipzen A."/>
            <person name="Chen C."/>
            <person name="Yanf M."/>
            <person name="Daum C."/>
            <person name="Ng V."/>
            <person name="Clum A."/>
            <person name="Ohm R."/>
            <person name="Martin F."/>
            <person name="Silar P."/>
            <person name="Natvig D."/>
            <person name="Lalanne C."/>
            <person name="Gautier V."/>
            <person name="Ament-Velasquez S.L."/>
            <person name="Kruys A."/>
            <person name="Hutchinson M.I."/>
            <person name="Powell A.J."/>
            <person name="Barry K."/>
            <person name="Miller A.N."/>
            <person name="Grigoriev I.V."/>
            <person name="Debuchy R."/>
            <person name="Gladieux P."/>
            <person name="Thoren M.H."/>
            <person name="Johannesson H."/>
        </authorList>
    </citation>
    <scope>NUCLEOTIDE SEQUENCE</scope>
    <source>
        <strain evidence="3">CBS 123565</strain>
    </source>
</reference>
<reference evidence="3" key="1">
    <citation type="journal article" date="2023" name="Mol. Phylogenet. Evol.">
        <title>Genome-scale phylogeny and comparative genomics of the fungal order Sordariales.</title>
        <authorList>
            <person name="Hensen N."/>
            <person name="Bonometti L."/>
            <person name="Westerberg I."/>
            <person name="Brannstrom I.O."/>
            <person name="Guillou S."/>
            <person name="Cros-Aarteil S."/>
            <person name="Calhoun S."/>
            <person name="Haridas S."/>
            <person name="Kuo A."/>
            <person name="Mondo S."/>
            <person name="Pangilinan J."/>
            <person name="Riley R."/>
            <person name="LaButti K."/>
            <person name="Andreopoulos B."/>
            <person name="Lipzen A."/>
            <person name="Chen C."/>
            <person name="Yan M."/>
            <person name="Daum C."/>
            <person name="Ng V."/>
            <person name="Clum A."/>
            <person name="Steindorff A."/>
            <person name="Ohm R.A."/>
            <person name="Martin F."/>
            <person name="Silar P."/>
            <person name="Natvig D.O."/>
            <person name="Lalanne C."/>
            <person name="Gautier V."/>
            <person name="Ament-Velasquez S.L."/>
            <person name="Kruys A."/>
            <person name="Hutchinson M.I."/>
            <person name="Powell A.J."/>
            <person name="Barry K."/>
            <person name="Miller A.N."/>
            <person name="Grigoriev I.V."/>
            <person name="Debuchy R."/>
            <person name="Gladieux P."/>
            <person name="Hiltunen Thoren M."/>
            <person name="Johannesson H."/>
        </authorList>
    </citation>
    <scope>NUCLEOTIDE SEQUENCE</scope>
    <source>
        <strain evidence="3">CBS 123565</strain>
    </source>
</reference>
<gene>
    <name evidence="3" type="ORF">BT67DRAFT_448631</name>
</gene>
<dbReference type="InterPro" id="IPR013536">
    <property type="entry name" value="WLM_dom"/>
</dbReference>